<accession>A0A817AEI1</accession>
<organism evidence="1">
    <name type="scientific">Brassica napus</name>
    <name type="common">Rape</name>
    <dbReference type="NCBI Taxonomy" id="3708"/>
    <lineage>
        <taxon>Eukaryota</taxon>
        <taxon>Viridiplantae</taxon>
        <taxon>Streptophyta</taxon>
        <taxon>Embryophyta</taxon>
        <taxon>Tracheophyta</taxon>
        <taxon>Spermatophyta</taxon>
        <taxon>Magnoliopsida</taxon>
        <taxon>eudicotyledons</taxon>
        <taxon>Gunneridae</taxon>
        <taxon>Pentapetalae</taxon>
        <taxon>rosids</taxon>
        <taxon>malvids</taxon>
        <taxon>Brassicales</taxon>
        <taxon>Brassicaceae</taxon>
        <taxon>Brassiceae</taxon>
        <taxon>Brassica</taxon>
    </lineage>
</organism>
<evidence type="ECO:0000313" key="1">
    <source>
        <dbReference type="EMBL" id="CAF2265949.1"/>
    </source>
</evidence>
<reference evidence="1" key="1">
    <citation type="submission" date="2021-01" db="EMBL/GenBank/DDBJ databases">
        <authorList>
            <consortium name="Genoscope - CEA"/>
            <person name="William W."/>
        </authorList>
    </citation>
    <scope>NUCLEOTIDE SEQUENCE</scope>
</reference>
<dbReference type="EMBL" id="HG994358">
    <property type="protein sequence ID" value="CAF2265949.1"/>
    <property type="molecule type" value="Genomic_DNA"/>
</dbReference>
<dbReference type="PANTHER" id="PTHR23070">
    <property type="entry name" value="BCS1 AAA-TYPE ATPASE"/>
    <property type="match status" value="1"/>
</dbReference>
<dbReference type="InterPro" id="IPR050747">
    <property type="entry name" value="Mitochondrial_chaperone_BCS1"/>
</dbReference>
<gene>
    <name evidence="1" type="ORF">DARMORV10_A04P03320.1</name>
</gene>
<dbReference type="AlphaFoldDB" id="A0A817AEI1"/>
<dbReference type="SUPFAM" id="SSF52540">
    <property type="entry name" value="P-loop containing nucleoside triphosphate hydrolases"/>
    <property type="match status" value="1"/>
</dbReference>
<dbReference type="Gene3D" id="3.40.50.300">
    <property type="entry name" value="P-loop containing nucleotide triphosphate hydrolases"/>
    <property type="match status" value="1"/>
</dbReference>
<name>A0A817AEI1_BRANA</name>
<sequence length="157" mass="18035">MRLFTNNPSLNWDSDKIGILYKKNKKSLWRHIDFEHLAFRIRKKYYKKTGKAWKRAYLLNGPLGTGKSTMTAAMISNSRLWSIAAMQNNLELRKPLTATSSKFSIVIKDIDYSVDLTCKRRKTKTGLFSKKDGKKGQEDLNQSRVTLSGILNFIDGI</sequence>
<dbReference type="Proteomes" id="UP001295469">
    <property type="component" value="Chromosome A04"/>
</dbReference>
<protein>
    <submittedName>
        <fullName evidence="1">(rape) hypothetical protein</fullName>
    </submittedName>
</protein>
<dbReference type="InterPro" id="IPR027417">
    <property type="entry name" value="P-loop_NTPase"/>
</dbReference>
<proteinExistence type="predicted"/>